<reference evidence="3 4" key="2">
    <citation type="journal article" date="2014" name="BMC Genomics">
        <title>An improved genome of the model marine alga Ostreococcus tauri unfolds by assessing Illumina de novo assemblies.</title>
        <authorList>
            <person name="Blanc-Mathieu R."/>
            <person name="Verhelst B."/>
            <person name="Derelle E."/>
            <person name="Rombauts S."/>
            <person name="Bouget F.Y."/>
            <person name="Carre I."/>
            <person name="Chateau A."/>
            <person name="Eyre-Walker A."/>
            <person name="Grimsley N."/>
            <person name="Moreau H."/>
            <person name="Piegu B."/>
            <person name="Rivals E."/>
            <person name="Schackwitz W."/>
            <person name="Van de Peer Y."/>
            <person name="Piganeau G."/>
        </authorList>
    </citation>
    <scope>NUCLEOTIDE SEQUENCE [LARGE SCALE GENOMIC DNA]</scope>
    <source>
        <strain evidence="4">OTTH 0595 / CCAP 157/2 / RCC745</strain>
    </source>
</reference>
<proteinExistence type="inferred from homology"/>
<dbReference type="PANTHER" id="PTHR33643:SF1">
    <property type="entry name" value="UREASE ACCESSORY PROTEIN D"/>
    <property type="match status" value="1"/>
</dbReference>
<dbReference type="InParanoid" id="A0A096PB08"/>
<dbReference type="HAMAP" id="MF_01384">
    <property type="entry name" value="UreD"/>
    <property type="match status" value="1"/>
</dbReference>
<keyword evidence="2" id="KW-0143">Chaperone</keyword>
<sequence length="336" mass="35889">MHRAFAGDPAARRACAIAALDVTRAAGTSTVTRCYAEYPVKILTPKRGIDSACDCAWAYAVNMGGGLVSGDASGATIRVDDECALAMATQGTQKVYKHDTRRWNDDVKTREGDDAWKVGETTSALYASVGQGGLLALLPDPTQVFADAVFRQTQTIDMHENGSCVCVDWITAGRIGYGNERWAFERADVRTRVTVNGEPVVVEATRLEASSRVSLNSDVSLGMRMGAANVFASLIIIGPRVRELAKSCGDWARALATRHMAHGGASWVRASADDLTQTDPQSKLFVSASDLPLPHPGVVLRFFAADTESVQDVLRSLLAPLASQLGAPPYDERGGS</sequence>
<accession>A0A096PB08</accession>
<evidence type="ECO:0000256" key="1">
    <source>
        <dbReference type="ARBA" id="ARBA00007177"/>
    </source>
</evidence>
<dbReference type="RefSeq" id="XP_003083317.2">
    <property type="nucleotide sequence ID" value="XM_003083269.2"/>
</dbReference>
<dbReference type="Proteomes" id="UP000009170">
    <property type="component" value="Unassembled WGS sequence"/>
</dbReference>
<protein>
    <submittedName>
        <fullName evidence="3">Urease accessory protein UreD</fullName>
    </submittedName>
</protein>
<evidence type="ECO:0000313" key="4">
    <source>
        <dbReference type="Proteomes" id="UP000009170"/>
    </source>
</evidence>
<dbReference type="FunCoup" id="A0A096PB08">
    <property type="interactions" value="83"/>
</dbReference>
<dbReference type="GeneID" id="9830897"/>
<gene>
    <name evidence="3" type="ORF">OT_ostta15g01680</name>
</gene>
<dbReference type="OrthoDB" id="494991at2759"/>
<evidence type="ECO:0000256" key="2">
    <source>
        <dbReference type="ARBA" id="ARBA00023186"/>
    </source>
</evidence>
<reference evidence="4" key="1">
    <citation type="journal article" date="2006" name="Proc. Natl. Acad. Sci. U.S.A.">
        <title>Genome analysis of the smallest free-living eukaryote Ostreococcus tauri unveils many unique features.</title>
        <authorList>
            <person name="Derelle E."/>
            <person name="Ferraz C."/>
            <person name="Rombauts S."/>
            <person name="Rouze P."/>
            <person name="Worden A.Z."/>
            <person name="Robbens S."/>
            <person name="Partensky F."/>
            <person name="Degroeve S."/>
            <person name="Echeynie S."/>
            <person name="Cooke R."/>
            <person name="Saeys Y."/>
            <person name="Wuyts J."/>
            <person name="Jabbari K."/>
            <person name="Bowler C."/>
            <person name="Panaud O."/>
            <person name="Piegu B."/>
            <person name="Ball S.G."/>
            <person name="Ral J.-P."/>
            <person name="Bouget F.-Y."/>
            <person name="Piganeau G."/>
            <person name="De Baets B."/>
            <person name="Picard A."/>
            <person name="Delseny M."/>
            <person name="Demaille J."/>
            <person name="Van de Peer Y."/>
            <person name="Moreau H."/>
        </authorList>
    </citation>
    <scope>NUCLEOTIDE SEQUENCE [LARGE SCALE GENOMIC DNA]</scope>
    <source>
        <strain evidence="4">OTTH 0595 / CCAP 157/2 / RCC745</strain>
    </source>
</reference>
<organism evidence="3 4">
    <name type="scientific">Ostreococcus tauri</name>
    <name type="common">Marine green alga</name>
    <dbReference type="NCBI Taxonomy" id="70448"/>
    <lineage>
        <taxon>Eukaryota</taxon>
        <taxon>Viridiplantae</taxon>
        <taxon>Chlorophyta</taxon>
        <taxon>Mamiellophyceae</taxon>
        <taxon>Mamiellales</taxon>
        <taxon>Bathycoccaceae</taxon>
        <taxon>Ostreococcus</taxon>
    </lineage>
</organism>
<evidence type="ECO:0000313" key="3">
    <source>
        <dbReference type="EMBL" id="CEG01780.1"/>
    </source>
</evidence>
<dbReference type="AlphaFoldDB" id="A0A096PB08"/>
<dbReference type="GO" id="GO:0016151">
    <property type="term" value="F:nickel cation binding"/>
    <property type="evidence" value="ECO:0007669"/>
    <property type="project" value="InterPro"/>
</dbReference>
<dbReference type="STRING" id="70448.A0A096PB08"/>
<dbReference type="EMBL" id="CAID01000015">
    <property type="protein sequence ID" value="CEG01780.1"/>
    <property type="molecule type" value="Genomic_DNA"/>
</dbReference>
<keyword evidence="4" id="KW-1185">Reference proteome</keyword>
<dbReference type="Pfam" id="PF01774">
    <property type="entry name" value="UreD"/>
    <property type="match status" value="1"/>
</dbReference>
<dbReference type="InterPro" id="IPR002669">
    <property type="entry name" value="UreD"/>
</dbReference>
<comment type="similarity">
    <text evidence="1">Belongs to the UreD family.</text>
</comment>
<name>A0A096PB08_OSTTA</name>
<dbReference type="PANTHER" id="PTHR33643">
    <property type="entry name" value="UREASE ACCESSORY PROTEIN D"/>
    <property type="match status" value="1"/>
</dbReference>
<comment type="caution">
    <text evidence="3">The sequence shown here is derived from an EMBL/GenBank/DDBJ whole genome shotgun (WGS) entry which is preliminary data.</text>
</comment>
<dbReference type="KEGG" id="ota:OT_ostta15g01680"/>